<dbReference type="NCBIfam" id="TIGR00199">
    <property type="entry name" value="PncC_domain"/>
    <property type="match status" value="1"/>
</dbReference>
<evidence type="ECO:0000313" key="2">
    <source>
        <dbReference type="EMBL" id="MBT0664241.1"/>
    </source>
</evidence>
<dbReference type="InterPro" id="IPR036653">
    <property type="entry name" value="CinA-like_C"/>
</dbReference>
<comment type="caution">
    <text evidence="2">The sequence shown here is derived from an EMBL/GenBank/DDBJ whole genome shotgun (WGS) entry which is preliminary data.</text>
</comment>
<protein>
    <submittedName>
        <fullName evidence="2">Nicotinamide-nucleotide amidohydrolase family protein</fullName>
    </submittedName>
</protein>
<organism evidence="2 3">
    <name type="scientific">Geoanaerobacter pelophilus</name>
    <dbReference type="NCBI Taxonomy" id="60036"/>
    <lineage>
        <taxon>Bacteria</taxon>
        <taxon>Pseudomonadati</taxon>
        <taxon>Thermodesulfobacteriota</taxon>
        <taxon>Desulfuromonadia</taxon>
        <taxon>Geobacterales</taxon>
        <taxon>Geobacteraceae</taxon>
        <taxon>Geoanaerobacter</taxon>
    </lineage>
</organism>
<proteinExistence type="predicted"/>
<accession>A0AAW4LAM6</accession>
<dbReference type="AlphaFoldDB" id="A0AAW4LAM6"/>
<sequence length="179" mass="18360">MTFPASDKLAVASANIGELIRELAVLLKDRGLTISTAESCTGGLLAELLTDISGSSEYFLAGVVAYSNAAKSAFLGVPPALIESCGAVSAEVAAAMAQGILRCTGSDLAIAVTGIAGPNGGTPEKPVGTVYLGFADCSGCRTRLLNLFGDRHQIRLLSAANAVDWILGHLSAVSHDRKR</sequence>
<dbReference type="InterPro" id="IPR008136">
    <property type="entry name" value="CinA_C"/>
</dbReference>
<feature type="domain" description="CinA C-terminal" evidence="1">
    <location>
        <begin position="20"/>
        <end position="167"/>
    </location>
</feature>
<name>A0AAW4LAM6_9BACT</name>
<evidence type="ECO:0000259" key="1">
    <source>
        <dbReference type="Pfam" id="PF02464"/>
    </source>
</evidence>
<dbReference type="Gene3D" id="3.90.950.20">
    <property type="entry name" value="CinA-like"/>
    <property type="match status" value="1"/>
</dbReference>
<dbReference type="RefSeq" id="WP_214171000.1">
    <property type="nucleotide sequence ID" value="NZ_JAHCVJ010000002.1"/>
</dbReference>
<dbReference type="EMBL" id="JAHCVJ010000002">
    <property type="protein sequence ID" value="MBT0664241.1"/>
    <property type="molecule type" value="Genomic_DNA"/>
</dbReference>
<dbReference type="Pfam" id="PF02464">
    <property type="entry name" value="CinA"/>
    <property type="match status" value="1"/>
</dbReference>
<dbReference type="SUPFAM" id="SSF142433">
    <property type="entry name" value="CinA-like"/>
    <property type="match status" value="1"/>
</dbReference>
<dbReference type="Proteomes" id="UP000811899">
    <property type="component" value="Unassembled WGS sequence"/>
</dbReference>
<gene>
    <name evidence="2" type="ORF">KI809_07990</name>
</gene>
<reference evidence="2 3" key="1">
    <citation type="submission" date="2021-05" db="EMBL/GenBank/DDBJ databases">
        <title>The draft genome of Geobacter pelophilus DSM 12255.</title>
        <authorList>
            <person name="Xu Z."/>
            <person name="Masuda Y."/>
            <person name="Itoh H."/>
            <person name="Senoo K."/>
        </authorList>
    </citation>
    <scope>NUCLEOTIDE SEQUENCE [LARGE SCALE GENOMIC DNA]</scope>
    <source>
        <strain evidence="2 3">DSM 12255</strain>
    </source>
</reference>
<evidence type="ECO:0000313" key="3">
    <source>
        <dbReference type="Proteomes" id="UP000811899"/>
    </source>
</evidence>
<keyword evidence="3" id="KW-1185">Reference proteome</keyword>